<dbReference type="OrthoDB" id="2498029at2759"/>
<name>A0A167X668_9AGAM</name>
<organism evidence="3">
    <name type="scientific">Athelia psychrophila</name>
    <dbReference type="NCBI Taxonomy" id="1759441"/>
    <lineage>
        <taxon>Eukaryota</taxon>
        <taxon>Fungi</taxon>
        <taxon>Dikarya</taxon>
        <taxon>Basidiomycota</taxon>
        <taxon>Agaricomycotina</taxon>
        <taxon>Agaricomycetes</taxon>
        <taxon>Agaricomycetidae</taxon>
        <taxon>Atheliales</taxon>
        <taxon>Atheliaceae</taxon>
        <taxon>Athelia</taxon>
    </lineage>
</organism>
<reference evidence="3" key="1">
    <citation type="journal article" date="2016" name="Mol. Biol. Evol.">
        <title>Comparative Genomics of Early-Diverging Mushroom-Forming Fungi Provides Insights into the Origins of Lignocellulose Decay Capabilities.</title>
        <authorList>
            <person name="Nagy L.G."/>
            <person name="Riley R."/>
            <person name="Tritt A."/>
            <person name="Adam C."/>
            <person name="Daum C."/>
            <person name="Floudas D."/>
            <person name="Sun H."/>
            <person name="Yadav J.S."/>
            <person name="Pangilinan J."/>
            <person name="Larsson K.H."/>
            <person name="Matsuura K."/>
            <person name="Barry K."/>
            <person name="Labutti K."/>
            <person name="Kuo R."/>
            <person name="Ohm R.A."/>
            <person name="Bhattacharya S.S."/>
            <person name="Shirouzu T."/>
            <person name="Yoshinaga Y."/>
            <person name="Martin F.M."/>
            <person name="Grigoriev I.V."/>
            <person name="Hibbett D.S."/>
        </authorList>
    </citation>
    <scope>NUCLEOTIDE SEQUENCE [LARGE SCALE GENOMIC DNA]</scope>
    <source>
        <strain evidence="3">CBS 109695</strain>
    </source>
</reference>
<evidence type="ECO:0000313" key="3">
    <source>
        <dbReference type="EMBL" id="KZP06864.1"/>
    </source>
</evidence>
<dbReference type="PANTHER" id="PTHR22946:SF9">
    <property type="entry name" value="POLYKETIDE TRANSFERASE AF380"/>
    <property type="match status" value="1"/>
</dbReference>
<dbReference type="InterPro" id="IPR029058">
    <property type="entry name" value="AB_hydrolase_fold"/>
</dbReference>
<accession>A0A167X668</accession>
<dbReference type="STRING" id="436010.A0A167X668"/>
<dbReference type="GO" id="GO:0016788">
    <property type="term" value="F:hydrolase activity, acting on ester bonds"/>
    <property type="evidence" value="ECO:0007669"/>
    <property type="project" value="UniProtKB-ARBA"/>
</dbReference>
<dbReference type="Pfam" id="PF02129">
    <property type="entry name" value="Peptidase_S15"/>
    <property type="match status" value="1"/>
</dbReference>
<gene>
    <name evidence="3" type="ORF">FIBSPDRAFT_876127</name>
</gene>
<evidence type="ECO:0000256" key="1">
    <source>
        <dbReference type="ARBA" id="ARBA00022801"/>
    </source>
</evidence>
<feature type="domain" description="Xaa-Pro dipeptidyl-peptidase-like" evidence="2">
    <location>
        <begin position="22"/>
        <end position="146"/>
    </location>
</feature>
<dbReference type="EMBL" id="KV417771">
    <property type="protein sequence ID" value="KZP06864.1"/>
    <property type="molecule type" value="Genomic_DNA"/>
</dbReference>
<dbReference type="SUPFAM" id="SSF53474">
    <property type="entry name" value="alpha/beta-Hydrolases"/>
    <property type="match status" value="1"/>
</dbReference>
<sequence>MTEPLKYSKTTLQIPSHTPGWHLDVWQYLPVPSSRPAPVIIMAHGLTANKLMGLAPYAEAFASVGYACMVFDYRRWGASEGTPRSMVVVKEQLEDYRTVVKYARHDPAFDPQRVVLFGTSFSGGHVITLSAEPELNIKATIAQCPYTGSTPPPPVNLTTVKQLSLAFLDTVKQLLGMAPVYILAATDPGSGRTGLLVADGAEDGLHALGSSPGDFPNEVSASSLLQLPAYDPSSTASRISSPLLIVAPKQDNLCLLSGAQKVVSMIPDAKGELIVVEGDHFSAYPGRENFERSKEAQVEFLKRVVPVSL</sequence>
<keyword evidence="1" id="KW-0378">Hydrolase</keyword>
<dbReference type="InterPro" id="IPR000383">
    <property type="entry name" value="Xaa-Pro-like_dom"/>
</dbReference>
<proteinExistence type="predicted"/>
<dbReference type="Gene3D" id="3.40.50.1820">
    <property type="entry name" value="alpha/beta hydrolase"/>
    <property type="match status" value="1"/>
</dbReference>
<evidence type="ECO:0000259" key="2">
    <source>
        <dbReference type="Pfam" id="PF02129"/>
    </source>
</evidence>
<dbReference type="PANTHER" id="PTHR22946">
    <property type="entry name" value="DIENELACTONE HYDROLASE DOMAIN-CONTAINING PROTEIN-RELATED"/>
    <property type="match status" value="1"/>
</dbReference>
<dbReference type="AlphaFoldDB" id="A0A167X668"/>
<protein>
    <submittedName>
        <fullName evidence="3">Alpha/beta-hydrolase</fullName>
    </submittedName>
</protein>
<dbReference type="InterPro" id="IPR050261">
    <property type="entry name" value="FrsA_esterase"/>
</dbReference>